<dbReference type="EMBL" id="JXJT01000045">
    <property type="protein sequence ID" value="PCR99121.1"/>
    <property type="molecule type" value="Genomic_DNA"/>
</dbReference>
<name>A0A1K2HKF3_9LACT</name>
<dbReference type="EMBL" id="FPKS01000029">
    <property type="protein sequence ID" value="SFZ77033.1"/>
    <property type="molecule type" value="Genomic_DNA"/>
</dbReference>
<evidence type="ECO:0000313" key="5">
    <source>
        <dbReference type="Proteomes" id="UP000218979"/>
    </source>
</evidence>
<evidence type="ECO:0000313" key="2">
    <source>
        <dbReference type="EMBL" id="PCR99121.1"/>
    </source>
</evidence>
<evidence type="ECO:0000313" key="3">
    <source>
        <dbReference type="EMBL" id="SFZ77033.1"/>
    </source>
</evidence>
<evidence type="ECO:0000256" key="1">
    <source>
        <dbReference type="SAM" id="Phobius"/>
    </source>
</evidence>
<feature type="transmembrane region" description="Helical" evidence="1">
    <location>
        <begin position="6"/>
        <end position="28"/>
    </location>
</feature>
<dbReference type="STRING" id="1122154.SAMN02746068_02171"/>
<keyword evidence="5" id="KW-1185">Reference proteome</keyword>
<evidence type="ECO:0000313" key="4">
    <source>
        <dbReference type="Proteomes" id="UP000185655"/>
    </source>
</evidence>
<dbReference type="Proteomes" id="UP000218979">
    <property type="component" value="Unassembled WGS sequence"/>
</dbReference>
<keyword evidence="1" id="KW-0812">Transmembrane</keyword>
<organism evidence="3 4">
    <name type="scientific">Pseudolactococcus chungangensis CAU 28 = DSM 22330</name>
    <dbReference type="NCBI Taxonomy" id="1122154"/>
    <lineage>
        <taxon>Bacteria</taxon>
        <taxon>Bacillati</taxon>
        <taxon>Bacillota</taxon>
        <taxon>Bacilli</taxon>
        <taxon>Lactobacillales</taxon>
        <taxon>Streptococcaceae</taxon>
        <taxon>Pseudolactococcus</taxon>
    </lineage>
</organism>
<dbReference type="RefSeq" id="WP_279625301.1">
    <property type="nucleotide sequence ID" value="NZ_FPKS01000029.1"/>
</dbReference>
<dbReference type="Proteomes" id="UP000185655">
    <property type="component" value="Unassembled WGS sequence"/>
</dbReference>
<accession>A0A1K2HKF3</accession>
<reference evidence="2 5" key="1">
    <citation type="submission" date="2014-12" db="EMBL/GenBank/DDBJ databases">
        <title>Draft genome sequences of 10 type strains of Lactococcus.</title>
        <authorList>
            <person name="Sun Z."/>
            <person name="Zhong Z."/>
            <person name="Liu W."/>
            <person name="Zhang W."/>
            <person name="Zhang H."/>
        </authorList>
    </citation>
    <scope>NUCLEOTIDE SEQUENCE [LARGE SCALE GENOMIC DNA]</scope>
    <source>
        <strain evidence="2 5">DSM 22330</strain>
    </source>
</reference>
<keyword evidence="1" id="KW-1133">Transmembrane helix</keyword>
<keyword evidence="1" id="KW-0472">Membrane</keyword>
<gene>
    <name evidence="2" type="ORF">RR45_GL001635</name>
    <name evidence="3" type="ORF">SAMN02746068_02171</name>
</gene>
<sequence length="44" mass="4904">MLVMVWVFVIAVTGRNISVLSVLAVIVATRLEAWIDKVVNVIHK</sequence>
<protein>
    <submittedName>
        <fullName evidence="3">Uncharacterized protein</fullName>
    </submittedName>
</protein>
<dbReference type="AlphaFoldDB" id="A0A1K2HKF3"/>
<reference evidence="3 4" key="2">
    <citation type="submission" date="2016-11" db="EMBL/GenBank/DDBJ databases">
        <authorList>
            <person name="Jaros S."/>
            <person name="Januszkiewicz K."/>
            <person name="Wedrychowicz H."/>
        </authorList>
    </citation>
    <scope>NUCLEOTIDE SEQUENCE [LARGE SCALE GENOMIC DNA]</scope>
    <source>
        <strain evidence="3 4">DSM 22330</strain>
    </source>
</reference>
<proteinExistence type="predicted"/>